<dbReference type="InParanoid" id="A0A6C2YQA6"/>
<evidence type="ECO:0000256" key="3">
    <source>
        <dbReference type="SAM" id="SignalP"/>
    </source>
</evidence>
<keyword evidence="2" id="KW-0119">Carbohydrate metabolism</keyword>
<dbReference type="Gene3D" id="2.130.10.10">
    <property type="entry name" value="YVTN repeat-like/Quinoprotein amine dehydrogenase"/>
    <property type="match status" value="1"/>
</dbReference>
<dbReference type="InterPro" id="IPR011048">
    <property type="entry name" value="Haem_d1_sf"/>
</dbReference>
<dbReference type="EMBL" id="LR586016">
    <property type="protein sequence ID" value="VIP03501.1"/>
    <property type="molecule type" value="Genomic_DNA"/>
</dbReference>
<evidence type="ECO:0000256" key="1">
    <source>
        <dbReference type="ARBA" id="ARBA00005564"/>
    </source>
</evidence>
<proteinExistence type="inferred from homology"/>
<dbReference type="InterPro" id="IPR050282">
    <property type="entry name" value="Cycloisomerase_2"/>
</dbReference>
<comment type="similarity">
    <text evidence="1">Belongs to the cycloisomerase 2 family.</text>
</comment>
<keyword evidence="3" id="KW-0732">Signal</keyword>
<reference evidence="4" key="1">
    <citation type="submission" date="2019-04" db="EMBL/GenBank/DDBJ databases">
        <authorList>
            <consortium name="Science for Life Laboratories"/>
        </authorList>
    </citation>
    <scope>NUCLEOTIDE SEQUENCE</scope>
    <source>
        <strain evidence="4">MBLW1</strain>
    </source>
</reference>
<gene>
    <name evidence="4" type="ORF">GMBLW1_04590</name>
</gene>
<organism evidence="4">
    <name type="scientific">Tuwongella immobilis</name>
    <dbReference type="NCBI Taxonomy" id="692036"/>
    <lineage>
        <taxon>Bacteria</taxon>
        <taxon>Pseudomonadati</taxon>
        <taxon>Planctomycetota</taxon>
        <taxon>Planctomycetia</taxon>
        <taxon>Gemmatales</taxon>
        <taxon>Gemmataceae</taxon>
        <taxon>Tuwongella</taxon>
    </lineage>
</organism>
<dbReference type="GO" id="GO:0006006">
    <property type="term" value="P:glucose metabolic process"/>
    <property type="evidence" value="ECO:0007669"/>
    <property type="project" value="UniProtKB-KW"/>
</dbReference>
<accession>A0A6C2YQA6</accession>
<dbReference type="EMBL" id="LR593887">
    <property type="protein sequence ID" value="VTS04370.1"/>
    <property type="molecule type" value="Genomic_DNA"/>
</dbReference>
<dbReference type="Proteomes" id="UP000464378">
    <property type="component" value="Chromosome"/>
</dbReference>
<dbReference type="RefSeq" id="WP_162658609.1">
    <property type="nucleotide sequence ID" value="NZ_LR593887.1"/>
</dbReference>
<dbReference type="FunFam" id="2.130.10.10:FF:000306">
    <property type="entry name" value="3-carboxymuconate cyclase"/>
    <property type="match status" value="1"/>
</dbReference>
<evidence type="ECO:0000256" key="2">
    <source>
        <dbReference type="ARBA" id="ARBA00022526"/>
    </source>
</evidence>
<sequence length="389" mass="40536">MFGISRRIALGMLSIPVLFPLSASAAEPTPTPESLTVYVGTYTGPKSEGIYSATLNLKTGELSKPKLAGKMVNPSFLAIHPTMPVLYAVGEVSDFQGKKAGGVAAFQIGESGALTLLNQQSSGGTGPCHVVVDAAGKNVLVANYGGGNASVLPIQDGGKLAAATGFVQHRGKSVNSSRQEAPHAHSINLDAANRFAFVADLGLDQVLIYRFDAAKGTITPNEPPFVKLADGAGPRHFAFHPNGKQAFVINELDSTITAMDYDAKSGTLTPTQTLSTLPQGKFPGNSTAEVVVHPSGKFVYGSNRGHNSIAGYAIAADGKLTALGNTQGKFQIPRNFAIDPTGQFLLACGQANHLIEVFRIDSTTGKLTATGSVVEVGSPVCVRFLRGTR</sequence>
<dbReference type="PANTHER" id="PTHR30344">
    <property type="entry name" value="6-PHOSPHOGLUCONOLACTONASE-RELATED"/>
    <property type="match status" value="1"/>
</dbReference>
<dbReference type="GO" id="GO:0005829">
    <property type="term" value="C:cytosol"/>
    <property type="evidence" value="ECO:0007669"/>
    <property type="project" value="TreeGrafter"/>
</dbReference>
<evidence type="ECO:0008006" key="6">
    <source>
        <dbReference type="Google" id="ProtNLM"/>
    </source>
</evidence>
<protein>
    <recommendedName>
        <fullName evidence="6">6-phosphogluconolactonase</fullName>
    </recommendedName>
</protein>
<dbReference type="GO" id="GO:0017057">
    <property type="term" value="F:6-phosphogluconolactonase activity"/>
    <property type="evidence" value="ECO:0007669"/>
    <property type="project" value="TreeGrafter"/>
</dbReference>
<evidence type="ECO:0000313" key="4">
    <source>
        <dbReference type="EMBL" id="VIP03501.1"/>
    </source>
</evidence>
<dbReference type="SUPFAM" id="SSF51004">
    <property type="entry name" value="C-terminal (heme d1) domain of cytochrome cd1-nitrite reductase"/>
    <property type="match status" value="1"/>
</dbReference>
<dbReference type="FunCoup" id="A0A6C2YQA6">
    <property type="interactions" value="117"/>
</dbReference>
<dbReference type="KEGG" id="tim:GMBLW1_04590"/>
<dbReference type="PANTHER" id="PTHR30344:SF1">
    <property type="entry name" value="6-PHOSPHOGLUCONOLACTONASE"/>
    <property type="match status" value="1"/>
</dbReference>
<evidence type="ECO:0000313" key="5">
    <source>
        <dbReference type="Proteomes" id="UP000464378"/>
    </source>
</evidence>
<dbReference type="InterPro" id="IPR015943">
    <property type="entry name" value="WD40/YVTN_repeat-like_dom_sf"/>
</dbReference>
<dbReference type="AlphaFoldDB" id="A0A6C2YQA6"/>
<dbReference type="Pfam" id="PF10282">
    <property type="entry name" value="Lactonase"/>
    <property type="match status" value="1"/>
</dbReference>
<feature type="signal peptide" evidence="3">
    <location>
        <begin position="1"/>
        <end position="25"/>
    </location>
</feature>
<feature type="chain" id="PRO_5036172798" description="6-phosphogluconolactonase" evidence="3">
    <location>
        <begin position="26"/>
        <end position="389"/>
    </location>
</feature>
<name>A0A6C2YQA6_9BACT</name>
<keyword evidence="2" id="KW-0313">Glucose metabolism</keyword>
<keyword evidence="5" id="KW-1185">Reference proteome</keyword>
<dbReference type="InterPro" id="IPR019405">
    <property type="entry name" value="Lactonase_7-beta_prop"/>
</dbReference>